<dbReference type="Pfam" id="PF12417">
    <property type="entry name" value="DUF3669"/>
    <property type="match status" value="1"/>
</dbReference>
<comment type="caution">
    <text evidence="3">The sequence shown here is derived from an EMBL/GenBank/DDBJ whole genome shotgun (WGS) entry which is preliminary data.</text>
</comment>
<dbReference type="PANTHER" id="PTHR40780:SF2">
    <property type="entry name" value="DUF3669 DOMAIN-CONTAINING PROTEIN"/>
    <property type="match status" value="1"/>
</dbReference>
<evidence type="ECO:0000259" key="2">
    <source>
        <dbReference type="Pfam" id="PF12417"/>
    </source>
</evidence>
<dbReference type="InterPro" id="IPR022137">
    <property type="entry name" value="Znf_prot_DUF3669"/>
</dbReference>
<reference evidence="3 4" key="1">
    <citation type="submission" date="2023-08" db="EMBL/GenBank/DDBJ databases">
        <title>Black Yeasts Isolated from many extreme environments.</title>
        <authorList>
            <person name="Coleine C."/>
            <person name="Stajich J.E."/>
            <person name="Selbmann L."/>
        </authorList>
    </citation>
    <scope>NUCLEOTIDE SEQUENCE [LARGE SCALE GENOMIC DNA]</scope>
    <source>
        <strain evidence="3 4">CCFEE 6328</strain>
    </source>
</reference>
<keyword evidence="1" id="KW-0732">Signal</keyword>
<dbReference type="EMBL" id="JAVRRF010000001">
    <property type="protein sequence ID" value="KAK5068082.1"/>
    <property type="molecule type" value="Genomic_DNA"/>
</dbReference>
<name>A0ABR0JQ86_9EURO</name>
<organism evidence="3 4">
    <name type="scientific">Exophiala sideris</name>
    <dbReference type="NCBI Taxonomy" id="1016849"/>
    <lineage>
        <taxon>Eukaryota</taxon>
        <taxon>Fungi</taxon>
        <taxon>Dikarya</taxon>
        <taxon>Ascomycota</taxon>
        <taxon>Pezizomycotina</taxon>
        <taxon>Eurotiomycetes</taxon>
        <taxon>Chaetothyriomycetidae</taxon>
        <taxon>Chaetothyriales</taxon>
        <taxon>Herpotrichiellaceae</taxon>
        <taxon>Exophiala</taxon>
    </lineage>
</organism>
<feature type="signal peptide" evidence="1">
    <location>
        <begin position="1"/>
        <end position="19"/>
    </location>
</feature>
<feature type="domain" description="DUF3669" evidence="2">
    <location>
        <begin position="281"/>
        <end position="339"/>
    </location>
</feature>
<evidence type="ECO:0000256" key="1">
    <source>
        <dbReference type="SAM" id="SignalP"/>
    </source>
</evidence>
<dbReference type="Proteomes" id="UP001345691">
    <property type="component" value="Unassembled WGS sequence"/>
</dbReference>
<dbReference type="PANTHER" id="PTHR40780">
    <property type="entry name" value="DUF3669 DOMAIN-CONTAINING PROTEIN"/>
    <property type="match status" value="1"/>
</dbReference>
<evidence type="ECO:0000313" key="3">
    <source>
        <dbReference type="EMBL" id="KAK5068082.1"/>
    </source>
</evidence>
<feature type="chain" id="PRO_5046932567" description="DUF3669 domain-containing protein" evidence="1">
    <location>
        <begin position="20"/>
        <end position="369"/>
    </location>
</feature>
<accession>A0ABR0JQ86</accession>
<keyword evidence="4" id="KW-1185">Reference proteome</keyword>
<sequence length="369" mass="42424">MPFWTFIWTAIVRIWTWLADLLDDAISIVVLVCGGRDALQQQSFDLADLKVIGKGQCGQIWTRVGSGLVIKTNNPGKEDQLWNDCCMHQVIEEAIRMTNLHRVIRNPQFGYWARLTDGFWDDVPEDIKPDIEYRYGLVSSRIEPVTEGLRRDIVEAFAPSSAIKRTILADPDNRDCLVRLYLGRREKGLDKQAFRLRNFDLSVNEMEELQLNTSEFAIDMAITLAILHWSARVDANDVEFVLDRNPILDMPASAMDCNNSNKDNAGFLCQDITLGKRHNVMWLLDFDQCKRFTDDNAGVKQLMQSFYFNDPYYPRPQANDINDVALWATFRDNYLQASGLLTDSLMPDRFIEAVEAEERRRRAGGSIFH</sequence>
<evidence type="ECO:0000313" key="4">
    <source>
        <dbReference type="Proteomes" id="UP001345691"/>
    </source>
</evidence>
<gene>
    <name evidence="3" type="ORF">LTR69_000200</name>
</gene>
<proteinExistence type="predicted"/>
<protein>
    <recommendedName>
        <fullName evidence="2">DUF3669 domain-containing protein</fullName>
    </recommendedName>
</protein>